<evidence type="ECO:0000313" key="2">
    <source>
        <dbReference type="Proteomes" id="UP000295252"/>
    </source>
</evidence>
<dbReference type="Proteomes" id="UP000295252">
    <property type="component" value="Chromosome IV"/>
</dbReference>
<dbReference type="EMBL" id="HG739111">
    <property type="protein sequence ID" value="CDP07659.1"/>
    <property type="molecule type" value="Genomic_DNA"/>
</dbReference>
<keyword evidence="2" id="KW-1185">Reference proteome</keyword>
<protein>
    <submittedName>
        <fullName evidence="1">Uncharacterized protein</fullName>
    </submittedName>
</protein>
<dbReference type="PhylomeDB" id="A0A068UHH9"/>
<organism evidence="1 2">
    <name type="scientific">Coffea canephora</name>
    <name type="common">Robusta coffee</name>
    <dbReference type="NCBI Taxonomy" id="49390"/>
    <lineage>
        <taxon>Eukaryota</taxon>
        <taxon>Viridiplantae</taxon>
        <taxon>Streptophyta</taxon>
        <taxon>Embryophyta</taxon>
        <taxon>Tracheophyta</taxon>
        <taxon>Spermatophyta</taxon>
        <taxon>Magnoliopsida</taxon>
        <taxon>eudicotyledons</taxon>
        <taxon>Gunneridae</taxon>
        <taxon>Pentapetalae</taxon>
        <taxon>asterids</taxon>
        <taxon>lamiids</taxon>
        <taxon>Gentianales</taxon>
        <taxon>Rubiaceae</taxon>
        <taxon>Ixoroideae</taxon>
        <taxon>Gardenieae complex</taxon>
        <taxon>Bertiereae - Coffeeae clade</taxon>
        <taxon>Coffeeae</taxon>
        <taxon>Coffea</taxon>
    </lineage>
</organism>
<name>A0A068UHH9_COFCA</name>
<dbReference type="Gramene" id="CDP07659">
    <property type="protein sequence ID" value="CDP07659"/>
    <property type="gene ID" value="GSCOC_T00024983001"/>
</dbReference>
<reference evidence="2" key="1">
    <citation type="journal article" date="2014" name="Science">
        <title>The coffee genome provides insight into the convergent evolution of caffeine biosynthesis.</title>
        <authorList>
            <person name="Denoeud F."/>
            <person name="Carretero-Paulet L."/>
            <person name="Dereeper A."/>
            <person name="Droc G."/>
            <person name="Guyot R."/>
            <person name="Pietrella M."/>
            <person name="Zheng C."/>
            <person name="Alberti A."/>
            <person name="Anthony F."/>
            <person name="Aprea G."/>
            <person name="Aury J.M."/>
            <person name="Bento P."/>
            <person name="Bernard M."/>
            <person name="Bocs S."/>
            <person name="Campa C."/>
            <person name="Cenci A."/>
            <person name="Combes M.C."/>
            <person name="Crouzillat D."/>
            <person name="Da Silva C."/>
            <person name="Daddiego L."/>
            <person name="De Bellis F."/>
            <person name="Dussert S."/>
            <person name="Garsmeur O."/>
            <person name="Gayraud T."/>
            <person name="Guignon V."/>
            <person name="Jahn K."/>
            <person name="Jamilloux V."/>
            <person name="Joet T."/>
            <person name="Labadie K."/>
            <person name="Lan T."/>
            <person name="Leclercq J."/>
            <person name="Lepelley M."/>
            <person name="Leroy T."/>
            <person name="Li L.T."/>
            <person name="Librado P."/>
            <person name="Lopez L."/>
            <person name="Munoz A."/>
            <person name="Noel B."/>
            <person name="Pallavicini A."/>
            <person name="Perrotta G."/>
            <person name="Poncet V."/>
            <person name="Pot D."/>
            <person name="Priyono X."/>
            <person name="Rigoreau M."/>
            <person name="Rouard M."/>
            <person name="Rozas J."/>
            <person name="Tranchant-Dubreuil C."/>
            <person name="VanBuren R."/>
            <person name="Zhang Q."/>
            <person name="Andrade A.C."/>
            <person name="Argout X."/>
            <person name="Bertrand B."/>
            <person name="de Kochko A."/>
            <person name="Graziosi G."/>
            <person name="Henry R.J."/>
            <person name="Jayarama X."/>
            <person name="Ming R."/>
            <person name="Nagai C."/>
            <person name="Rounsley S."/>
            <person name="Sankoff D."/>
            <person name="Giuliano G."/>
            <person name="Albert V.A."/>
            <person name="Wincker P."/>
            <person name="Lashermes P."/>
        </authorList>
    </citation>
    <scope>NUCLEOTIDE SEQUENCE [LARGE SCALE GENOMIC DNA]</scope>
    <source>
        <strain evidence="2">cv. DH200-94</strain>
    </source>
</reference>
<accession>A0A068UHH9</accession>
<dbReference type="InParanoid" id="A0A068UHH9"/>
<dbReference type="OrthoDB" id="1928482at2759"/>
<sequence>MGSESKPNKFHYDLSMSKRTRRSLNLVEDDHDQGSFQAWHGEEECALEFAIGDEEKGSISLSEASENDQKKSLKQLIGGRSLSQHFSQEEPQLQLVVKQHDQEGLSGLKFTRMVSRYAKALSHLIKLKRKQQMGLYKKPVLPLTN</sequence>
<dbReference type="OMA" id="CYDISMS"/>
<gene>
    <name evidence="1" type="ORF">GSCOC_T00024983001</name>
</gene>
<proteinExistence type="predicted"/>
<dbReference type="AlphaFoldDB" id="A0A068UHH9"/>
<evidence type="ECO:0000313" key="1">
    <source>
        <dbReference type="EMBL" id="CDP07659.1"/>
    </source>
</evidence>